<proteinExistence type="inferred from homology"/>
<sequence length="290" mass="33460">MSGMKNIIVAVLVVAGTLLYFSVFTVHETERAMKFRLGEVVRADYEPGLHFKMPFINNVRKFDGRVQTLDAEPERFLTGEQKNLIVDTFVKWRIGSTREFYTTVRGSVEEANRRLGVRVRDRLRSEFGRRQVDDVIAGDRALIMDILQEELRDFAANIGVEVVDVRIKRVDLPPNVSESVFARMRADRERVARNIRAQGEEQAETLRAEADRQVTILVAEAERDAETIRGEGDARAAQIYADAFDQDREFFNFTRSLRAYQRAFDGEDDVMVLSPRSDFFRYFEDVEGRD</sequence>
<keyword evidence="10" id="KW-1185">Reference proteome</keyword>
<dbReference type="InterPro" id="IPR001107">
    <property type="entry name" value="Band_7"/>
</dbReference>
<dbReference type="InterPro" id="IPR010200">
    <property type="entry name" value="HflC"/>
</dbReference>
<keyword evidence="3 7" id="KW-0812">Transmembrane</keyword>
<name>A0AAE3G3A0_9GAMM</name>
<dbReference type="PIRSF" id="PIRSF005651">
    <property type="entry name" value="HflC"/>
    <property type="match status" value="1"/>
</dbReference>
<dbReference type="Gene3D" id="3.30.479.30">
    <property type="entry name" value="Band 7 domain"/>
    <property type="match status" value="1"/>
</dbReference>
<dbReference type="GO" id="GO:0016020">
    <property type="term" value="C:membrane"/>
    <property type="evidence" value="ECO:0007669"/>
    <property type="project" value="UniProtKB-SubCell"/>
</dbReference>
<dbReference type="AlphaFoldDB" id="A0AAE3G3A0"/>
<dbReference type="Proteomes" id="UP001205843">
    <property type="component" value="Unassembled WGS sequence"/>
</dbReference>
<evidence type="ECO:0000256" key="6">
    <source>
        <dbReference type="PIRNR" id="PIRNR005651"/>
    </source>
</evidence>
<keyword evidence="9" id="KW-0645">Protease</keyword>
<evidence type="ECO:0000256" key="3">
    <source>
        <dbReference type="ARBA" id="ARBA00022692"/>
    </source>
</evidence>
<comment type="subcellular location">
    <subcellularLocation>
        <location evidence="1">Membrane</location>
        <topology evidence="1">Single-pass membrane protein</topology>
    </subcellularLocation>
</comment>
<evidence type="ECO:0000256" key="4">
    <source>
        <dbReference type="ARBA" id="ARBA00022989"/>
    </source>
</evidence>
<dbReference type="NCBIfam" id="TIGR01932">
    <property type="entry name" value="hflC"/>
    <property type="match status" value="1"/>
</dbReference>
<comment type="function">
    <text evidence="6">HflC and HflK could regulate a protease.</text>
</comment>
<comment type="caution">
    <text evidence="9">The sequence shown here is derived from an EMBL/GenBank/DDBJ whole genome shotgun (WGS) entry which is preliminary data.</text>
</comment>
<accession>A0AAE3G3A0</accession>
<evidence type="ECO:0000256" key="2">
    <source>
        <dbReference type="ARBA" id="ARBA00007862"/>
    </source>
</evidence>
<evidence type="ECO:0000259" key="8">
    <source>
        <dbReference type="SMART" id="SM00244"/>
    </source>
</evidence>
<dbReference type="InterPro" id="IPR036013">
    <property type="entry name" value="Band_7/SPFH_dom_sf"/>
</dbReference>
<evidence type="ECO:0000256" key="5">
    <source>
        <dbReference type="ARBA" id="ARBA00023136"/>
    </source>
</evidence>
<dbReference type="CDD" id="cd03405">
    <property type="entry name" value="SPFH_HflC"/>
    <property type="match status" value="1"/>
</dbReference>
<evidence type="ECO:0000313" key="9">
    <source>
        <dbReference type="EMBL" id="MCP1675015.1"/>
    </source>
</evidence>
<dbReference type="GO" id="GO:0008233">
    <property type="term" value="F:peptidase activity"/>
    <property type="evidence" value="ECO:0007669"/>
    <property type="project" value="UniProtKB-KW"/>
</dbReference>
<reference evidence="9" key="1">
    <citation type="submission" date="2022-03" db="EMBL/GenBank/DDBJ databases">
        <title>Genomic Encyclopedia of Type Strains, Phase III (KMG-III): the genomes of soil and plant-associated and newly described type strains.</title>
        <authorList>
            <person name="Whitman W."/>
        </authorList>
    </citation>
    <scope>NUCLEOTIDE SEQUENCE</scope>
    <source>
        <strain evidence="9">ANL 6-2</strain>
    </source>
</reference>
<keyword evidence="4 7" id="KW-1133">Transmembrane helix</keyword>
<dbReference type="InterPro" id="IPR001972">
    <property type="entry name" value="Stomatin_HflK_fam"/>
</dbReference>
<organism evidence="9 10">
    <name type="scientific">Natronocella acetinitrilica</name>
    <dbReference type="NCBI Taxonomy" id="414046"/>
    <lineage>
        <taxon>Bacteria</taxon>
        <taxon>Pseudomonadati</taxon>
        <taxon>Pseudomonadota</taxon>
        <taxon>Gammaproteobacteria</taxon>
        <taxon>Chromatiales</taxon>
        <taxon>Ectothiorhodospiraceae</taxon>
        <taxon>Natronocella</taxon>
    </lineage>
</organism>
<dbReference type="GO" id="GO:0006508">
    <property type="term" value="P:proteolysis"/>
    <property type="evidence" value="ECO:0007669"/>
    <property type="project" value="UniProtKB-KW"/>
</dbReference>
<evidence type="ECO:0000313" key="10">
    <source>
        <dbReference type="Proteomes" id="UP001205843"/>
    </source>
</evidence>
<dbReference type="Pfam" id="PF01145">
    <property type="entry name" value="Band_7"/>
    <property type="match status" value="1"/>
</dbReference>
<dbReference type="PANTHER" id="PTHR42911:SF1">
    <property type="entry name" value="MODULATOR OF FTSH PROTEASE HFLC"/>
    <property type="match status" value="1"/>
</dbReference>
<feature type="domain" description="Band 7" evidence="8">
    <location>
        <begin position="21"/>
        <end position="184"/>
    </location>
</feature>
<gene>
    <name evidence="9" type="ORF">J2T57_002153</name>
</gene>
<dbReference type="SUPFAM" id="SSF117892">
    <property type="entry name" value="Band 7/SPFH domain"/>
    <property type="match status" value="1"/>
</dbReference>
<dbReference type="PRINTS" id="PR00721">
    <property type="entry name" value="STOMATIN"/>
</dbReference>
<dbReference type="RefSeq" id="WP_253477780.1">
    <property type="nucleotide sequence ID" value="NZ_JALJXV010000004.1"/>
</dbReference>
<keyword evidence="5 7" id="KW-0472">Membrane</keyword>
<keyword evidence="9" id="KW-0378">Hydrolase</keyword>
<dbReference type="EMBL" id="JALJXV010000004">
    <property type="protein sequence ID" value="MCP1675015.1"/>
    <property type="molecule type" value="Genomic_DNA"/>
</dbReference>
<dbReference type="SMART" id="SM00244">
    <property type="entry name" value="PHB"/>
    <property type="match status" value="1"/>
</dbReference>
<comment type="similarity">
    <text evidence="2 6">Belongs to the band 7/mec-2 family. HflC subfamily.</text>
</comment>
<evidence type="ECO:0000256" key="7">
    <source>
        <dbReference type="SAM" id="Phobius"/>
    </source>
</evidence>
<evidence type="ECO:0000256" key="1">
    <source>
        <dbReference type="ARBA" id="ARBA00004167"/>
    </source>
</evidence>
<feature type="transmembrane region" description="Helical" evidence="7">
    <location>
        <begin position="6"/>
        <end position="26"/>
    </location>
</feature>
<protein>
    <recommendedName>
        <fullName evidence="6">Protein HflC</fullName>
    </recommendedName>
</protein>
<dbReference type="PANTHER" id="PTHR42911">
    <property type="entry name" value="MODULATOR OF FTSH PROTEASE HFLC"/>
    <property type="match status" value="1"/>
</dbReference>